<keyword evidence="4" id="KW-0378">Hydrolase</keyword>
<evidence type="ECO:0000256" key="6">
    <source>
        <dbReference type="SAM" id="MobiDB-lite"/>
    </source>
</evidence>
<feature type="compositionally biased region" description="Basic residues" evidence="6">
    <location>
        <begin position="433"/>
        <end position="442"/>
    </location>
</feature>
<feature type="non-terminal residue" evidence="7">
    <location>
        <position position="1"/>
    </location>
</feature>
<dbReference type="GO" id="GO:0004359">
    <property type="term" value="F:glutaminase activity"/>
    <property type="evidence" value="ECO:0007669"/>
    <property type="project" value="UniProtKB-EC"/>
</dbReference>
<dbReference type="GO" id="GO:0006537">
    <property type="term" value="P:glutamate biosynthetic process"/>
    <property type="evidence" value="ECO:0007669"/>
    <property type="project" value="TreeGrafter"/>
</dbReference>
<feature type="compositionally biased region" description="Pro residues" evidence="6">
    <location>
        <begin position="84"/>
        <end position="101"/>
    </location>
</feature>
<gene>
    <name evidence="7" type="ORF">GSOID_T00029008001</name>
</gene>
<accession>E4Y846</accession>
<dbReference type="Gene3D" id="3.40.710.10">
    <property type="entry name" value="DD-peptidase/beta-lactamase superfamily"/>
    <property type="match status" value="1"/>
</dbReference>
<evidence type="ECO:0000313" key="7">
    <source>
        <dbReference type="EMBL" id="CBY31796.1"/>
    </source>
</evidence>
<feature type="compositionally biased region" description="Polar residues" evidence="6">
    <location>
        <begin position="49"/>
        <end position="59"/>
    </location>
</feature>
<dbReference type="EC" id="3.5.1.2" evidence="3"/>
<dbReference type="PANTHER" id="PTHR12544:SF29">
    <property type="entry name" value="GLUTAMINASE"/>
    <property type="match status" value="1"/>
</dbReference>
<dbReference type="InterPro" id="IPR012338">
    <property type="entry name" value="Beta-lactam/transpept-like"/>
</dbReference>
<dbReference type="Proteomes" id="UP000011014">
    <property type="component" value="Unassembled WGS sequence"/>
</dbReference>
<comment type="similarity">
    <text evidence="1">Belongs to the glutaminase family.</text>
</comment>
<dbReference type="EMBL" id="FN654318">
    <property type="protein sequence ID" value="CBY31796.1"/>
    <property type="molecule type" value="Genomic_DNA"/>
</dbReference>
<organism evidence="7">
    <name type="scientific">Oikopleura dioica</name>
    <name type="common">Tunicate</name>
    <dbReference type="NCBI Taxonomy" id="34765"/>
    <lineage>
        <taxon>Eukaryota</taxon>
        <taxon>Metazoa</taxon>
        <taxon>Chordata</taxon>
        <taxon>Tunicata</taxon>
        <taxon>Appendicularia</taxon>
        <taxon>Copelata</taxon>
        <taxon>Oikopleuridae</taxon>
        <taxon>Oikopleura</taxon>
    </lineage>
</organism>
<protein>
    <recommendedName>
        <fullName evidence="3">glutaminase</fullName>
        <ecNumber evidence="3">3.5.1.2</ecNumber>
    </recommendedName>
</protein>
<feature type="compositionally biased region" description="Low complexity" evidence="6">
    <location>
        <begin position="421"/>
        <end position="432"/>
    </location>
</feature>
<dbReference type="InterPro" id="IPR015868">
    <property type="entry name" value="Glutaminase"/>
</dbReference>
<evidence type="ECO:0000256" key="3">
    <source>
        <dbReference type="ARBA" id="ARBA00012918"/>
    </source>
</evidence>
<evidence type="ECO:0000256" key="4">
    <source>
        <dbReference type="ARBA" id="ARBA00022801"/>
    </source>
</evidence>
<dbReference type="PANTHER" id="PTHR12544">
    <property type="entry name" value="GLUTAMINASE"/>
    <property type="match status" value="1"/>
</dbReference>
<feature type="region of interest" description="Disordered" evidence="6">
    <location>
        <begin position="416"/>
        <end position="448"/>
    </location>
</feature>
<reference evidence="7" key="1">
    <citation type="journal article" date="2010" name="Science">
        <title>Plasticity of animal genome architecture unmasked by rapid evolution of a pelagic tunicate.</title>
        <authorList>
            <person name="Denoeud F."/>
            <person name="Henriet S."/>
            <person name="Mungpakdee S."/>
            <person name="Aury J.M."/>
            <person name="Da Silva C."/>
            <person name="Brinkmann H."/>
            <person name="Mikhaleva J."/>
            <person name="Olsen L.C."/>
            <person name="Jubin C."/>
            <person name="Canestro C."/>
            <person name="Bouquet J.M."/>
            <person name="Danks G."/>
            <person name="Poulain J."/>
            <person name="Campsteijn C."/>
            <person name="Adamski M."/>
            <person name="Cross I."/>
            <person name="Yadetie F."/>
            <person name="Muffato M."/>
            <person name="Louis A."/>
            <person name="Butcher S."/>
            <person name="Tsagkogeorga G."/>
            <person name="Konrad A."/>
            <person name="Singh S."/>
            <person name="Jensen M.F."/>
            <person name="Cong E.H."/>
            <person name="Eikeseth-Otteraa H."/>
            <person name="Noel B."/>
            <person name="Anthouard V."/>
            <person name="Porcel B.M."/>
            <person name="Kachouri-Lafond R."/>
            <person name="Nishino A."/>
            <person name="Ugolini M."/>
            <person name="Chourrout P."/>
            <person name="Nishida H."/>
            <person name="Aasland R."/>
            <person name="Huzurbazar S."/>
            <person name="Westhof E."/>
            <person name="Delsuc F."/>
            <person name="Lehrach H."/>
            <person name="Reinhardt R."/>
            <person name="Weissenbach J."/>
            <person name="Roy S.W."/>
            <person name="Artiguenave F."/>
            <person name="Postlethwait J.H."/>
            <person name="Manak J.R."/>
            <person name="Thompson E.M."/>
            <person name="Jaillon O."/>
            <person name="Du Pasquier L."/>
            <person name="Boudinot P."/>
            <person name="Liberles D.A."/>
            <person name="Volff J.N."/>
            <person name="Philippe H."/>
            <person name="Lenhard B."/>
            <person name="Roest Crollius H."/>
            <person name="Wincker P."/>
            <person name="Chourrout D."/>
        </authorList>
    </citation>
    <scope>NUCLEOTIDE SEQUENCE [LARGE SCALE GENOMIC DNA]</scope>
</reference>
<comment type="catalytic activity">
    <reaction evidence="5">
        <text>L-glutamine + H2O = L-glutamate + NH4(+)</text>
        <dbReference type="Rhea" id="RHEA:15889"/>
        <dbReference type="ChEBI" id="CHEBI:15377"/>
        <dbReference type="ChEBI" id="CHEBI:28938"/>
        <dbReference type="ChEBI" id="CHEBI:29985"/>
        <dbReference type="ChEBI" id="CHEBI:58359"/>
        <dbReference type="EC" id="3.5.1.2"/>
    </reaction>
</comment>
<proteinExistence type="inferred from homology"/>
<dbReference type="SUPFAM" id="SSF56601">
    <property type="entry name" value="beta-lactamase/transpeptidase-like"/>
    <property type="match status" value="1"/>
</dbReference>
<dbReference type="AlphaFoldDB" id="E4Y846"/>
<comment type="subunit">
    <text evidence="2">Homotetramer.</text>
</comment>
<evidence type="ECO:0000256" key="1">
    <source>
        <dbReference type="ARBA" id="ARBA00011076"/>
    </source>
</evidence>
<evidence type="ECO:0000256" key="5">
    <source>
        <dbReference type="ARBA" id="ARBA00049534"/>
    </source>
</evidence>
<sequence>KKNLPDKSEIMAKKPRRILRTYLRLIFIKNKTTLKNRKKRENDVHMKNLFSSRRQSLSIMRSPERRRSSTDTRSNGHLSEEDLPQPPRPPDQNQSEPPPRPLLNDMDEFAVSLEQSCRQILSRLDSVSSWSLSVCTVDGKRVNVGELGDAQSNLFPLNELCYLLNYCLATETLGSEKIEKFFASKPIPRERDEFSLHADGRVWNPLCRSGGLMLTSLLFSDDSQEDKLANIHDFYTKMSGNSLVSCDNWSYNMKRLHSHGEIGLIHYLAFNDCFPQGANVQEILDLYFQMCSTAMSPEAASIVAAVFANNGKCPFTEDVIIPEDTSKVVKLFIIHNYQIVQAALKQILNACSADKVAQAECEKYGIWLANRSGAGLLIIPGVLGLSFSMDGVTNQQSARCLRLVVQKVRQLIKLADDPKNQRQSSSGGSSRRSSSKTRKLSRKTSSPT</sequence>
<evidence type="ECO:0000256" key="2">
    <source>
        <dbReference type="ARBA" id="ARBA00011881"/>
    </source>
</evidence>
<dbReference type="GO" id="GO:0006543">
    <property type="term" value="P:L-glutamine catabolic process"/>
    <property type="evidence" value="ECO:0007669"/>
    <property type="project" value="TreeGrafter"/>
</dbReference>
<name>E4Y846_OIKDI</name>
<dbReference type="Pfam" id="PF04960">
    <property type="entry name" value="Glutaminase"/>
    <property type="match status" value="1"/>
</dbReference>
<feature type="region of interest" description="Disordered" evidence="6">
    <location>
        <begin position="38"/>
        <end position="104"/>
    </location>
</feature>